<comment type="caution">
    <text evidence="9">The sequence shown here is derived from an EMBL/GenBank/DDBJ whole genome shotgun (WGS) entry which is preliminary data.</text>
</comment>
<dbReference type="InterPro" id="IPR018076">
    <property type="entry name" value="T2SS_GspF_dom"/>
</dbReference>
<evidence type="ECO:0000313" key="9">
    <source>
        <dbReference type="EMBL" id="TGY93375.1"/>
    </source>
</evidence>
<dbReference type="Gene3D" id="1.20.81.30">
    <property type="entry name" value="Type II secretion system (T2SS), domain F"/>
    <property type="match status" value="1"/>
</dbReference>
<evidence type="ECO:0000313" key="10">
    <source>
        <dbReference type="Proteomes" id="UP000305451"/>
    </source>
</evidence>
<name>A0A4S2HBN2_9PROT</name>
<reference evidence="9 10" key="1">
    <citation type="journal article" date="2013" name="Int. J. Syst. Evol. Microbiol.">
        <title>Marinicauda pacifica gen. nov., sp. nov., a prosthecate alphaproteobacterium of the family Hyphomonadaceae isolated from deep seawater.</title>
        <authorList>
            <person name="Zhang X.Y."/>
            <person name="Li G.W."/>
            <person name="Wang C.S."/>
            <person name="Zhang Y.J."/>
            <person name="Xu X.W."/>
            <person name="Li H."/>
            <person name="Liu A."/>
            <person name="Liu C."/>
            <person name="Xie B.B."/>
            <person name="Qin Q.L."/>
            <person name="Xu Z."/>
            <person name="Chen X.L."/>
            <person name="Zhou B.C."/>
            <person name="Zhang Y.Z."/>
        </authorList>
    </citation>
    <scope>NUCLEOTIDE SEQUENCE [LARGE SCALE GENOMIC DNA]</scope>
    <source>
        <strain evidence="9 10">P-1 km-3</strain>
    </source>
</reference>
<evidence type="ECO:0000256" key="3">
    <source>
        <dbReference type="ARBA" id="ARBA00022692"/>
    </source>
</evidence>
<feature type="transmembrane region" description="Helical" evidence="7">
    <location>
        <begin position="270"/>
        <end position="291"/>
    </location>
</feature>
<feature type="transmembrane region" description="Helical" evidence="7">
    <location>
        <begin position="6"/>
        <end position="27"/>
    </location>
</feature>
<comment type="subcellular location">
    <subcellularLocation>
        <location evidence="1">Cell membrane</location>
        <topology evidence="1">Multi-pass membrane protein</topology>
    </subcellularLocation>
</comment>
<evidence type="ECO:0000256" key="1">
    <source>
        <dbReference type="ARBA" id="ARBA00004651"/>
    </source>
</evidence>
<evidence type="ECO:0000256" key="2">
    <source>
        <dbReference type="ARBA" id="ARBA00022475"/>
    </source>
</evidence>
<feature type="compositionally biased region" description="Polar residues" evidence="6">
    <location>
        <begin position="26"/>
        <end position="37"/>
    </location>
</feature>
<evidence type="ECO:0000256" key="4">
    <source>
        <dbReference type="ARBA" id="ARBA00022989"/>
    </source>
</evidence>
<organism evidence="9 10">
    <name type="scientific">Marinicauda pacifica</name>
    <dbReference type="NCBI Taxonomy" id="1133559"/>
    <lineage>
        <taxon>Bacteria</taxon>
        <taxon>Pseudomonadati</taxon>
        <taxon>Pseudomonadota</taxon>
        <taxon>Alphaproteobacteria</taxon>
        <taxon>Maricaulales</taxon>
        <taxon>Maricaulaceae</taxon>
        <taxon>Marinicauda</taxon>
    </lineage>
</organism>
<sequence>MGGDLAFVLAAACAFVAVAGVGLAVTSSGPSKTQARRTAQAVGEPARRTKRQGPLDAGAQKRKQVQDSLKEIEERQKRARKKTLTLNARLEQAGLSWTPQFFWILSGVLAVLAFLPLLLTGQNLLLTLGATLVAGLGVPRWIIGFRKGMRVKAFTANFADALDIIVRGVKSGLPLNECLKIIARESPEPIKSEFQKLCEGIAVGVDVDEGMRRMVTRMPAPELQFFAIVLSIQSKSGGNLAEALQNLSGVLRGRKMLKEKIGALSSEAKTSAMIIGALPPLVCGIVSFTAPDYMALMFTTSKGQMMLIGGLTWMGIGIFVMRSMINFKH</sequence>
<proteinExistence type="predicted"/>
<keyword evidence="3 7" id="KW-0812">Transmembrane</keyword>
<dbReference type="Pfam" id="PF00482">
    <property type="entry name" value="T2SSF"/>
    <property type="match status" value="1"/>
</dbReference>
<dbReference type="PANTHER" id="PTHR35007:SF1">
    <property type="entry name" value="PILUS ASSEMBLY PROTEIN"/>
    <property type="match status" value="1"/>
</dbReference>
<dbReference type="EMBL" id="SRXV01000002">
    <property type="protein sequence ID" value="TGY93375.1"/>
    <property type="molecule type" value="Genomic_DNA"/>
</dbReference>
<dbReference type="InterPro" id="IPR042094">
    <property type="entry name" value="T2SS_GspF_sf"/>
</dbReference>
<dbReference type="PANTHER" id="PTHR35007">
    <property type="entry name" value="INTEGRAL MEMBRANE PROTEIN-RELATED"/>
    <property type="match status" value="1"/>
</dbReference>
<keyword evidence="4 7" id="KW-1133">Transmembrane helix</keyword>
<feature type="transmembrane region" description="Helical" evidence="7">
    <location>
        <begin position="125"/>
        <end position="143"/>
    </location>
</feature>
<dbReference type="Proteomes" id="UP000305451">
    <property type="component" value="Unassembled WGS sequence"/>
</dbReference>
<evidence type="ECO:0000259" key="8">
    <source>
        <dbReference type="Pfam" id="PF00482"/>
    </source>
</evidence>
<feature type="domain" description="Type II secretion system protein GspF" evidence="8">
    <location>
        <begin position="162"/>
        <end position="286"/>
    </location>
</feature>
<feature type="transmembrane region" description="Helical" evidence="7">
    <location>
        <begin position="303"/>
        <end position="321"/>
    </location>
</feature>
<feature type="transmembrane region" description="Helical" evidence="7">
    <location>
        <begin position="101"/>
        <end position="119"/>
    </location>
</feature>
<evidence type="ECO:0000256" key="6">
    <source>
        <dbReference type="SAM" id="MobiDB-lite"/>
    </source>
</evidence>
<evidence type="ECO:0000256" key="5">
    <source>
        <dbReference type="ARBA" id="ARBA00023136"/>
    </source>
</evidence>
<keyword evidence="10" id="KW-1185">Reference proteome</keyword>
<keyword evidence="5 7" id="KW-0472">Membrane</keyword>
<dbReference type="GO" id="GO:0005886">
    <property type="term" value="C:plasma membrane"/>
    <property type="evidence" value="ECO:0007669"/>
    <property type="project" value="UniProtKB-SubCell"/>
</dbReference>
<dbReference type="AlphaFoldDB" id="A0A4S2HBN2"/>
<gene>
    <name evidence="9" type="ORF">E5162_07200</name>
</gene>
<accession>A0A4S2HBN2</accession>
<evidence type="ECO:0000256" key="7">
    <source>
        <dbReference type="SAM" id="Phobius"/>
    </source>
</evidence>
<dbReference type="OrthoDB" id="9803381at2"/>
<keyword evidence="2" id="KW-1003">Cell membrane</keyword>
<feature type="region of interest" description="Disordered" evidence="6">
    <location>
        <begin position="26"/>
        <end position="62"/>
    </location>
</feature>
<protein>
    <submittedName>
        <fullName evidence="9">Type II secretion system F family protein</fullName>
    </submittedName>
</protein>